<organism evidence="1 2">
    <name type="scientific">Candidatus Accumulibacter aalborgensis</name>
    <dbReference type="NCBI Taxonomy" id="1860102"/>
    <lineage>
        <taxon>Bacteria</taxon>
        <taxon>Pseudomonadati</taxon>
        <taxon>Pseudomonadota</taxon>
        <taxon>Betaproteobacteria</taxon>
        <taxon>Candidatus Accumulibacter</taxon>
    </lineage>
</organism>
<name>A0A1A8XKW7_9PROT</name>
<sequence>MQGSWSECSLSPVAPTPVCGFSRTASNESRARQAAGCFDLTVPCARCPVGAQHAAPLPGINREKRSRINRRTLELSQPAYETYRSQMITCGAKTALISVRGSLPRQCTMCTLLG</sequence>
<evidence type="ECO:0000313" key="2">
    <source>
        <dbReference type="Proteomes" id="UP000199169"/>
    </source>
</evidence>
<evidence type="ECO:0000313" key="1">
    <source>
        <dbReference type="EMBL" id="SBT05790.1"/>
    </source>
</evidence>
<proteinExistence type="predicted"/>
<reference evidence="1 2" key="1">
    <citation type="submission" date="2016-06" db="EMBL/GenBank/DDBJ databases">
        <authorList>
            <person name="Kjaerup R.B."/>
            <person name="Dalgaard T.S."/>
            <person name="Juul-Madsen H.R."/>
        </authorList>
    </citation>
    <scope>NUCLEOTIDE SEQUENCE [LARGE SCALE GENOMIC DNA]</scope>
    <source>
        <strain evidence="1">3</strain>
    </source>
</reference>
<dbReference type="EMBL" id="FLQX01000102">
    <property type="protein sequence ID" value="SBT05790.1"/>
    <property type="molecule type" value="Genomic_DNA"/>
</dbReference>
<gene>
    <name evidence="1" type="ORF">ACCAA_270055</name>
</gene>
<protein>
    <submittedName>
        <fullName evidence="1">Uncharacterized protein</fullName>
    </submittedName>
</protein>
<accession>A0A1A8XKW7</accession>
<dbReference type="STRING" id="1860102.ACCAA_270055"/>
<keyword evidence="2" id="KW-1185">Reference proteome</keyword>
<dbReference type="AlphaFoldDB" id="A0A1A8XKW7"/>
<dbReference type="Proteomes" id="UP000199169">
    <property type="component" value="Unassembled WGS sequence"/>
</dbReference>